<reference evidence="3" key="1">
    <citation type="submission" date="2011-07" db="EMBL/GenBank/DDBJ databases">
        <title>Divergent evolution of antigenic variation in African trypanosomes.</title>
        <authorList>
            <person name="Jackson A.P."/>
            <person name="Berry A."/>
            <person name="Allison H.C."/>
            <person name="Burton P."/>
            <person name="Anderson J."/>
            <person name="Aslett M."/>
            <person name="Brown R."/>
            <person name="Corton N."/>
            <person name="Harris D."/>
            <person name="Hauser H."/>
            <person name="Gamble J."/>
            <person name="Gilderthorp R."/>
            <person name="McQuillan J."/>
            <person name="Quail M.A."/>
            <person name="Sanders M."/>
            <person name="Van Tonder A."/>
            <person name="Ginger M.L."/>
            <person name="Donelson J.E."/>
            <person name="Field M.C."/>
            <person name="Barry J.D."/>
            <person name="Berriman M."/>
            <person name="Hertz-Fowler C."/>
        </authorList>
    </citation>
    <scope>NUCLEOTIDE SEQUENCE [LARGE SCALE GENOMIC DNA]</scope>
    <source>
        <strain evidence="3">IL3000</strain>
    </source>
</reference>
<dbReference type="AlphaFoldDB" id="F9W3Y6"/>
<dbReference type="VEuPathDB" id="TriTrypDB:TcIL3000_0_02990"/>
<dbReference type="Proteomes" id="UP000000702">
    <property type="component" value="Unassembled WGS sequence"/>
</dbReference>
<dbReference type="OMA" id="QACSFAR"/>
<dbReference type="EMBL" id="CAEQ01000494">
    <property type="protein sequence ID" value="CCD11864.1"/>
    <property type="molecule type" value="Genomic_DNA"/>
</dbReference>
<feature type="compositionally biased region" description="Acidic residues" evidence="1">
    <location>
        <begin position="100"/>
        <end position="114"/>
    </location>
</feature>
<comment type="caution">
    <text evidence="2">The sequence shown here is derived from an EMBL/GenBank/DDBJ whole genome shotgun (WGS) entry which is preliminary data.</text>
</comment>
<reference evidence="2 3" key="2">
    <citation type="journal article" date="2012" name="Proc. Natl. Acad. Sci. U.S.A.">
        <title>Antigenic diversity is generated by distinct evolutionary mechanisms in African trypanosome species.</title>
        <authorList>
            <person name="Jackson A.P."/>
            <person name="Berry A."/>
            <person name="Aslett M."/>
            <person name="Allison H.C."/>
            <person name="Burton P."/>
            <person name="Vavrova-Anderson J."/>
            <person name="Brown R."/>
            <person name="Browne H."/>
            <person name="Corton N."/>
            <person name="Hauser H."/>
            <person name="Gamble J."/>
            <person name="Gilderthorp R."/>
            <person name="Marcello L."/>
            <person name="McQuillan J."/>
            <person name="Otto T.D."/>
            <person name="Quail M.A."/>
            <person name="Sanders M.J."/>
            <person name="van Tonder A."/>
            <person name="Ginger M.L."/>
            <person name="Field M.C."/>
            <person name="Barry J.D."/>
            <person name="Hertz-Fowler C."/>
            <person name="Berriman M."/>
        </authorList>
    </citation>
    <scope>NUCLEOTIDE SEQUENCE [LARGE SCALE GENOMIC DNA]</scope>
    <source>
        <strain evidence="2 3">IL3000</strain>
    </source>
</reference>
<protein>
    <submittedName>
        <fullName evidence="2">WGS project CAEQ00000000 data, annotated contig 112</fullName>
    </submittedName>
</protein>
<name>F9W3Y6_TRYCI</name>
<feature type="region of interest" description="Disordered" evidence="1">
    <location>
        <begin position="148"/>
        <end position="174"/>
    </location>
</feature>
<evidence type="ECO:0000313" key="2">
    <source>
        <dbReference type="EMBL" id="CCD11864.1"/>
    </source>
</evidence>
<gene>
    <name evidence="2" type="ORF">TCIL3000_0_02990</name>
</gene>
<dbReference type="InterPro" id="IPR049942">
    <property type="entry name" value="DML1/Misato"/>
</dbReference>
<dbReference type="SUPFAM" id="SSF52490">
    <property type="entry name" value="Tubulin nucleotide-binding domain-like"/>
    <property type="match status" value="1"/>
</dbReference>
<keyword evidence="3" id="KW-1185">Reference proteome</keyword>
<organism evidence="2 3">
    <name type="scientific">Trypanosoma congolense (strain IL3000)</name>
    <dbReference type="NCBI Taxonomy" id="1068625"/>
    <lineage>
        <taxon>Eukaryota</taxon>
        <taxon>Discoba</taxon>
        <taxon>Euglenozoa</taxon>
        <taxon>Kinetoplastea</taxon>
        <taxon>Metakinetoplastina</taxon>
        <taxon>Trypanosomatida</taxon>
        <taxon>Trypanosomatidae</taxon>
        <taxon>Trypanosoma</taxon>
        <taxon>Nannomonas</taxon>
    </lineage>
</organism>
<dbReference type="Gene3D" id="3.40.50.1440">
    <property type="entry name" value="Tubulin/FtsZ, GTPase domain"/>
    <property type="match status" value="1"/>
</dbReference>
<evidence type="ECO:0000256" key="1">
    <source>
        <dbReference type="SAM" id="MobiDB-lite"/>
    </source>
</evidence>
<dbReference type="InterPro" id="IPR036525">
    <property type="entry name" value="Tubulin/FtsZ_GTPase_sf"/>
</dbReference>
<dbReference type="PANTHER" id="PTHR13391:SF0">
    <property type="entry name" value="PROTEIN MISATO HOMOLOG 1"/>
    <property type="match status" value="1"/>
</dbReference>
<feature type="region of interest" description="Disordered" evidence="1">
    <location>
        <begin position="91"/>
        <end position="114"/>
    </location>
</feature>
<sequence length="636" mass="70473">MTEREVVTLALGNYASLVAAQWANGTTVYDRAHNTLYTERRGCAVRGSVMNDQQNQMMMSSDFVRVPRLVLLDAPHSTRLKRTRHVVSDNACEDVGSEHEVDDADENSDGCGLEEESIGKNIYTRSAAERSGAASTGEQHFNNIAYDEESSGQQDATPPLFRDPEATKASSFSERQSSFRKIKKELFCEEDSLVPWWQYIHGGVCEDSLHVLHPLHRIAATSAGINEVPLLHNFGFGVTHLRSSVSGDVADVMNSIRRQLEDADSLQGLQCFVDSGSAFGGAACNIMEELWEDAGPKTPVTFFSCFQPLPEEILAQHSDVDFADRRRDEACLNRLLATTSLSRHDSSVYIPLELKQWHDSFAAALATDANSVAALSWLQNDVATAQLIATVADSALYGTRDKGFLDSSSEHGPAFYMQDWQATIRPIKHLRVAAALVSIPMWVHDARCPRGDLWEFLERHPLLQTRPESNGGCFVPLTHTLTHGPQTDAGRVLGHAVTLRGAGQLSDLTYPRQEALLRYALPLRSANYLPLVTENSYPISSTFPHDFVLPKELLLSGALQGIDAGSHIVSTYDSVSMLKSIADESQKILRHRRHLHESSYGMDYDEWKEALEEVLGMRDDYHHPGDEDYGGDGDDD</sequence>
<dbReference type="GO" id="GO:0005737">
    <property type="term" value="C:cytoplasm"/>
    <property type="evidence" value="ECO:0007669"/>
    <property type="project" value="TreeGrafter"/>
</dbReference>
<accession>F9W3Y6</accession>
<evidence type="ECO:0000313" key="3">
    <source>
        <dbReference type="Proteomes" id="UP000000702"/>
    </source>
</evidence>
<dbReference type="PANTHER" id="PTHR13391">
    <property type="entry name" value="MITOCHONDRIAL DISTRIBUTION REGULATOR MISATO"/>
    <property type="match status" value="1"/>
</dbReference>
<dbReference type="GO" id="GO:0007005">
    <property type="term" value="P:mitochondrion organization"/>
    <property type="evidence" value="ECO:0007669"/>
    <property type="project" value="InterPro"/>
</dbReference>
<proteinExistence type="predicted"/>